<name>A0A6C0F3Q9_9ZZZZ</name>
<proteinExistence type="predicted"/>
<protein>
    <submittedName>
        <fullName evidence="1">Uncharacterized protein</fullName>
    </submittedName>
</protein>
<evidence type="ECO:0000313" key="1">
    <source>
        <dbReference type="EMBL" id="QHT35874.1"/>
    </source>
</evidence>
<organism evidence="1">
    <name type="scientific">viral metagenome</name>
    <dbReference type="NCBI Taxonomy" id="1070528"/>
    <lineage>
        <taxon>unclassified sequences</taxon>
        <taxon>metagenomes</taxon>
        <taxon>organismal metagenomes</taxon>
    </lineage>
</organism>
<dbReference type="EMBL" id="MN739027">
    <property type="protein sequence ID" value="QHT35874.1"/>
    <property type="molecule type" value="Genomic_DNA"/>
</dbReference>
<reference evidence="1" key="1">
    <citation type="journal article" date="2020" name="Nature">
        <title>Giant virus diversity and host interactions through global metagenomics.</title>
        <authorList>
            <person name="Schulz F."/>
            <person name="Roux S."/>
            <person name="Paez-Espino D."/>
            <person name="Jungbluth S."/>
            <person name="Walsh D.A."/>
            <person name="Denef V.J."/>
            <person name="McMahon K.D."/>
            <person name="Konstantinidis K.T."/>
            <person name="Eloe-Fadrosh E.A."/>
            <person name="Kyrpides N.C."/>
            <person name="Woyke T."/>
        </authorList>
    </citation>
    <scope>NUCLEOTIDE SEQUENCE</scope>
    <source>
        <strain evidence="1">GVMAG-M-3300009182-46</strain>
    </source>
</reference>
<sequence length="29" mass="3580">MPYLYILKNKMFARKQEIVKQIKINNIKN</sequence>
<accession>A0A6C0F3Q9</accession>
<dbReference type="AlphaFoldDB" id="A0A6C0F3Q9"/>